<name>A0AAX3MW23_9BACL</name>
<gene>
    <name evidence="1" type="ORF">PUW23_19110</name>
</gene>
<dbReference type="EMBL" id="CP118101">
    <property type="protein sequence ID" value="WDH81611.1"/>
    <property type="molecule type" value="Genomic_DNA"/>
</dbReference>
<proteinExistence type="predicted"/>
<organism evidence="1 2">
    <name type="scientific">Paenibacillus urinalis</name>
    <dbReference type="NCBI Taxonomy" id="521520"/>
    <lineage>
        <taxon>Bacteria</taxon>
        <taxon>Bacillati</taxon>
        <taxon>Bacillota</taxon>
        <taxon>Bacilli</taxon>
        <taxon>Bacillales</taxon>
        <taxon>Paenibacillaceae</taxon>
        <taxon>Paenibacillus</taxon>
    </lineage>
</organism>
<evidence type="ECO:0000313" key="2">
    <source>
        <dbReference type="Proteomes" id="UP001220962"/>
    </source>
</evidence>
<dbReference type="RefSeq" id="WP_238546314.1">
    <property type="nucleotide sequence ID" value="NZ_CP118101.1"/>
</dbReference>
<sequence length="124" mass="14771">MEFTIKRRIPGELEGSQLHFKYFRKHQLKYELDRLGWTNMTIRNYIEVTSGFPLEILNGLRLNQMYTSFERDLYQLSWQETPSEGVYVLNFYGAKQDFCIHATADEIRSFGHDLQLEWEEAPLA</sequence>
<evidence type="ECO:0000313" key="1">
    <source>
        <dbReference type="EMBL" id="WDH81611.1"/>
    </source>
</evidence>
<dbReference type="Proteomes" id="UP001220962">
    <property type="component" value="Chromosome"/>
</dbReference>
<protein>
    <submittedName>
        <fullName evidence="1">Uncharacterized protein</fullName>
    </submittedName>
</protein>
<reference evidence="1" key="1">
    <citation type="submission" date="2023-02" db="EMBL/GenBank/DDBJ databases">
        <title>Pathogen: clinical or host-associated sample.</title>
        <authorList>
            <person name="Hergert J."/>
            <person name="Casey R."/>
            <person name="Wagner J."/>
            <person name="Young E.L."/>
            <person name="Oakeson K.F."/>
        </authorList>
    </citation>
    <scope>NUCLEOTIDE SEQUENCE</scope>
    <source>
        <strain evidence="1">2022CK-00830</strain>
    </source>
</reference>
<dbReference type="AlphaFoldDB" id="A0AAX3MW23"/>
<accession>A0AAX3MW23</accession>